<dbReference type="GO" id="GO:0005737">
    <property type="term" value="C:cytoplasm"/>
    <property type="evidence" value="ECO:0007669"/>
    <property type="project" value="UniProtKB-SubCell"/>
</dbReference>
<comment type="function">
    <text evidence="13">Transfers and isomerizes the ribose moiety from AdoMet to the 7-aminomethyl group of 7-deazaguanine (preQ1-tRNA) to give epoxyqueuosine (oQ-tRNA).</text>
</comment>
<comment type="similarity">
    <text evidence="9 13">Belongs to the QueA family.</text>
</comment>
<evidence type="ECO:0000256" key="9">
    <source>
        <dbReference type="ARBA" id="ARBA00061210"/>
    </source>
</evidence>
<organism evidence="14">
    <name type="scientific">Schlesneria paludicola</name>
    <dbReference type="NCBI Taxonomy" id="360056"/>
    <lineage>
        <taxon>Bacteria</taxon>
        <taxon>Pseudomonadati</taxon>
        <taxon>Planctomycetota</taxon>
        <taxon>Planctomycetia</taxon>
        <taxon>Planctomycetales</taxon>
        <taxon>Planctomycetaceae</taxon>
        <taxon>Schlesneria</taxon>
    </lineage>
</organism>
<evidence type="ECO:0000256" key="2">
    <source>
        <dbReference type="ARBA" id="ARBA00004691"/>
    </source>
</evidence>
<comment type="subunit">
    <text evidence="3 13">Monomer.</text>
</comment>
<dbReference type="HAMAP" id="MF_00113">
    <property type="entry name" value="QueA"/>
    <property type="match status" value="1"/>
</dbReference>
<dbReference type="NCBIfam" id="TIGR00113">
    <property type="entry name" value="queA"/>
    <property type="match status" value="1"/>
</dbReference>
<dbReference type="InterPro" id="IPR042118">
    <property type="entry name" value="QueA_dom1"/>
</dbReference>
<dbReference type="GO" id="GO:0051075">
    <property type="term" value="F:S-adenosylmethionine:tRNA ribosyltransferase-isomerase activity"/>
    <property type="evidence" value="ECO:0007669"/>
    <property type="project" value="UniProtKB-EC"/>
</dbReference>
<comment type="pathway">
    <text evidence="2 13">tRNA modification; tRNA-queuosine biosynthesis.</text>
</comment>
<dbReference type="UniPathway" id="UPA00392"/>
<dbReference type="PANTHER" id="PTHR30307">
    <property type="entry name" value="S-ADENOSYLMETHIONINE:TRNA RIBOSYLTRANSFERASE-ISOMERASE"/>
    <property type="match status" value="1"/>
</dbReference>
<evidence type="ECO:0000256" key="10">
    <source>
        <dbReference type="ARBA" id="ARBA00066503"/>
    </source>
</evidence>
<evidence type="ECO:0000313" key="14">
    <source>
        <dbReference type="EMBL" id="HGT37751.1"/>
    </source>
</evidence>
<dbReference type="GO" id="GO:0008616">
    <property type="term" value="P:tRNA queuosine(34) biosynthetic process"/>
    <property type="evidence" value="ECO:0007669"/>
    <property type="project" value="UniProtKB-UniRule"/>
</dbReference>
<evidence type="ECO:0000256" key="7">
    <source>
        <dbReference type="ARBA" id="ARBA00022785"/>
    </source>
</evidence>
<sequence length="376" mass="41759">MDSPYDLETYHYDLPPELIAQEPLADRTAARLLVVRRQTGTWSHHHVRDLPDLLAAGDCLVLNNTRVVPARLFGFRTATRGKWEGLFLSREADGTWHVIGHTRGWLRIGETVTIPAPEGGEILQLELLARLDDGVYRMRPTLTRLSPNGSATSHASAAATPVGEPLDESATWRILDRFGQVPLPPYIRKGHAQPQDHASYQTTYAERPGSVAAPTAGLHFTPELLAACEARGIETARVTLHVGLGTFRPVHTSDIRQHTMHAEWCEVPAETAERLRQVRDRGNRVVAVGTTSLRTLETAVVLAGWSAWQGESRLFVYPGYQFRAIDALLTNFHLPKSTLLMLVSAFAGIELTRQAYQAAIAARYRFYSYGDAMLIL</sequence>
<keyword evidence="6 13" id="KW-0949">S-adenosyl-L-methionine</keyword>
<dbReference type="NCBIfam" id="NF001140">
    <property type="entry name" value="PRK00147.1"/>
    <property type="match status" value="1"/>
</dbReference>
<comment type="subcellular location">
    <subcellularLocation>
        <location evidence="1 13">Cytoplasm</location>
    </subcellularLocation>
</comment>
<keyword evidence="7 13" id="KW-0671">Queuosine biosynthesis</keyword>
<keyword evidence="14" id="KW-0328">Glycosyltransferase</keyword>
<proteinExistence type="inferred from homology"/>
<name>A0A7C4LN00_9PLAN</name>
<evidence type="ECO:0000256" key="6">
    <source>
        <dbReference type="ARBA" id="ARBA00022691"/>
    </source>
</evidence>
<evidence type="ECO:0000256" key="8">
    <source>
        <dbReference type="ARBA" id="ARBA00052751"/>
    </source>
</evidence>
<dbReference type="Gene3D" id="3.40.1780.10">
    <property type="entry name" value="QueA-like"/>
    <property type="match status" value="1"/>
</dbReference>
<accession>A0A7C4LN00</accession>
<dbReference type="FunFam" id="3.40.1780.10:FF:000001">
    <property type="entry name" value="S-adenosylmethionine:tRNA ribosyltransferase-isomerase"/>
    <property type="match status" value="1"/>
</dbReference>
<evidence type="ECO:0000256" key="1">
    <source>
        <dbReference type="ARBA" id="ARBA00004496"/>
    </source>
</evidence>
<evidence type="ECO:0000256" key="12">
    <source>
        <dbReference type="ARBA" id="ARBA00076160"/>
    </source>
</evidence>
<dbReference type="EMBL" id="DSVQ01000001">
    <property type="protein sequence ID" value="HGT37751.1"/>
    <property type="molecule type" value="Genomic_DNA"/>
</dbReference>
<dbReference type="InterPro" id="IPR003699">
    <property type="entry name" value="QueA"/>
</dbReference>
<evidence type="ECO:0000256" key="11">
    <source>
        <dbReference type="ARBA" id="ARBA00069325"/>
    </source>
</evidence>
<dbReference type="InterPro" id="IPR042119">
    <property type="entry name" value="QueA_dom2"/>
</dbReference>
<dbReference type="PANTHER" id="PTHR30307:SF0">
    <property type="entry name" value="S-ADENOSYLMETHIONINE:TRNA RIBOSYLTRANSFERASE-ISOMERASE"/>
    <property type="match status" value="1"/>
</dbReference>
<evidence type="ECO:0000256" key="3">
    <source>
        <dbReference type="ARBA" id="ARBA00011245"/>
    </source>
</evidence>
<reference evidence="14" key="1">
    <citation type="journal article" date="2020" name="mSystems">
        <title>Genome- and Community-Level Interaction Insights into Carbon Utilization and Element Cycling Functions of Hydrothermarchaeota in Hydrothermal Sediment.</title>
        <authorList>
            <person name="Zhou Z."/>
            <person name="Liu Y."/>
            <person name="Xu W."/>
            <person name="Pan J."/>
            <person name="Luo Z.H."/>
            <person name="Li M."/>
        </authorList>
    </citation>
    <scope>NUCLEOTIDE SEQUENCE [LARGE SCALE GENOMIC DNA]</scope>
    <source>
        <strain evidence="14">SpSt-508</strain>
    </source>
</reference>
<dbReference type="EC" id="2.4.99.17" evidence="10 13"/>
<dbReference type="Gene3D" id="2.40.10.240">
    <property type="entry name" value="QueA-like"/>
    <property type="match status" value="1"/>
</dbReference>
<dbReference type="SUPFAM" id="SSF111337">
    <property type="entry name" value="QueA-like"/>
    <property type="match status" value="1"/>
</dbReference>
<dbReference type="Pfam" id="PF02547">
    <property type="entry name" value="Queuosine_synth"/>
    <property type="match status" value="1"/>
</dbReference>
<evidence type="ECO:0000256" key="13">
    <source>
        <dbReference type="HAMAP-Rule" id="MF_00113"/>
    </source>
</evidence>
<dbReference type="InterPro" id="IPR036100">
    <property type="entry name" value="QueA_sf"/>
</dbReference>
<keyword evidence="4 13" id="KW-0963">Cytoplasm</keyword>
<gene>
    <name evidence="13 14" type="primary">queA</name>
    <name evidence="14" type="ORF">ENS64_00555</name>
</gene>
<protein>
    <recommendedName>
        <fullName evidence="11 13">S-adenosylmethionine:tRNA ribosyltransferase-isomerase</fullName>
        <ecNumber evidence="10 13">2.4.99.17</ecNumber>
    </recommendedName>
    <alternativeName>
        <fullName evidence="12 13">Queuosine biosynthesis protein QueA</fullName>
    </alternativeName>
</protein>
<comment type="caution">
    <text evidence="14">The sequence shown here is derived from an EMBL/GenBank/DDBJ whole genome shotgun (WGS) entry which is preliminary data.</text>
</comment>
<evidence type="ECO:0000256" key="4">
    <source>
        <dbReference type="ARBA" id="ARBA00022490"/>
    </source>
</evidence>
<dbReference type="AlphaFoldDB" id="A0A7C4LN00"/>
<comment type="catalytic activity">
    <reaction evidence="8 13">
        <text>7-aminomethyl-7-carbaguanosine(34) in tRNA + S-adenosyl-L-methionine = epoxyqueuosine(34) in tRNA + adenine + L-methionine + 2 H(+)</text>
        <dbReference type="Rhea" id="RHEA:32155"/>
        <dbReference type="Rhea" id="RHEA-COMP:10342"/>
        <dbReference type="Rhea" id="RHEA-COMP:18582"/>
        <dbReference type="ChEBI" id="CHEBI:15378"/>
        <dbReference type="ChEBI" id="CHEBI:16708"/>
        <dbReference type="ChEBI" id="CHEBI:57844"/>
        <dbReference type="ChEBI" id="CHEBI:59789"/>
        <dbReference type="ChEBI" id="CHEBI:82833"/>
        <dbReference type="ChEBI" id="CHEBI:194443"/>
        <dbReference type="EC" id="2.4.99.17"/>
    </reaction>
</comment>
<keyword evidence="5 13" id="KW-0808">Transferase</keyword>
<keyword evidence="14" id="KW-0413">Isomerase</keyword>
<evidence type="ECO:0000256" key="5">
    <source>
        <dbReference type="ARBA" id="ARBA00022679"/>
    </source>
</evidence>